<feature type="region of interest" description="Disordered" evidence="1">
    <location>
        <begin position="1"/>
        <end position="35"/>
    </location>
</feature>
<evidence type="ECO:0000313" key="3">
    <source>
        <dbReference type="Proteomes" id="UP000051836"/>
    </source>
</evidence>
<evidence type="ECO:0000256" key="1">
    <source>
        <dbReference type="SAM" id="MobiDB-lite"/>
    </source>
</evidence>
<comment type="caution">
    <text evidence="2">The sequence shown here is derived from an EMBL/GenBank/DDBJ whole genome shotgun (WGS) entry which is preliminary data.</text>
</comment>
<accession>A0A0Q3P3I5</accession>
<name>A0A0Q3P3I5_AMAAE</name>
<organism evidence="2 3">
    <name type="scientific">Amazona aestiva</name>
    <name type="common">Blue-fronted Amazon parrot</name>
    <dbReference type="NCBI Taxonomy" id="12930"/>
    <lineage>
        <taxon>Eukaryota</taxon>
        <taxon>Metazoa</taxon>
        <taxon>Chordata</taxon>
        <taxon>Craniata</taxon>
        <taxon>Vertebrata</taxon>
        <taxon>Euteleostomi</taxon>
        <taxon>Archelosauria</taxon>
        <taxon>Archosauria</taxon>
        <taxon>Dinosauria</taxon>
        <taxon>Saurischia</taxon>
        <taxon>Theropoda</taxon>
        <taxon>Coelurosauria</taxon>
        <taxon>Aves</taxon>
        <taxon>Neognathae</taxon>
        <taxon>Neoaves</taxon>
        <taxon>Telluraves</taxon>
        <taxon>Australaves</taxon>
        <taxon>Psittaciformes</taxon>
        <taxon>Psittacidae</taxon>
        <taxon>Amazona</taxon>
    </lineage>
</organism>
<protein>
    <submittedName>
        <fullName evidence="2">Uncharacterized protein</fullName>
    </submittedName>
</protein>
<feature type="compositionally biased region" description="Polar residues" evidence="1">
    <location>
        <begin position="73"/>
        <end position="90"/>
    </location>
</feature>
<dbReference type="AlphaFoldDB" id="A0A0Q3P3I5"/>
<sequence>MHVTEHELPQQWLGQFHKRDSVQEQNRINDNEESRQNQNFHCNIFVINDEKSNNLRMEMEPILTAETGKPENSLEQITRPSNKPILQNSEITRDLPHLGSTTPDEAEENSLAPPEDGKRKERYCKEIDSSSFQSTFKAGDHKWGKEKWAKCLWQW</sequence>
<dbReference type="EMBL" id="LMAW01000625">
    <property type="protein sequence ID" value="KQL00062.1"/>
    <property type="molecule type" value="Genomic_DNA"/>
</dbReference>
<keyword evidence="3" id="KW-1185">Reference proteome</keyword>
<gene>
    <name evidence="2" type="ORF">AAES_33925</name>
</gene>
<feature type="region of interest" description="Disordered" evidence="1">
    <location>
        <begin position="68"/>
        <end position="121"/>
    </location>
</feature>
<proteinExistence type="predicted"/>
<reference evidence="2 3" key="1">
    <citation type="submission" date="2015-10" db="EMBL/GenBank/DDBJ databases">
        <authorList>
            <person name="Gilbert D.G."/>
        </authorList>
    </citation>
    <scope>NUCLEOTIDE SEQUENCE [LARGE SCALE GENOMIC DNA]</scope>
    <source>
        <strain evidence="2">FVVF132</strain>
    </source>
</reference>
<dbReference type="Proteomes" id="UP000051836">
    <property type="component" value="Unassembled WGS sequence"/>
</dbReference>
<feature type="compositionally biased region" description="Basic and acidic residues" evidence="1">
    <location>
        <begin position="17"/>
        <end position="35"/>
    </location>
</feature>
<evidence type="ECO:0000313" key="2">
    <source>
        <dbReference type="EMBL" id="KQL00062.1"/>
    </source>
</evidence>